<dbReference type="Proteomes" id="UP000478052">
    <property type="component" value="Unassembled WGS sequence"/>
</dbReference>
<keyword evidence="2" id="KW-1185">Reference proteome</keyword>
<dbReference type="OrthoDB" id="6917635at2759"/>
<name>A0A6G0YDY3_APHCR</name>
<protein>
    <recommendedName>
        <fullName evidence="3">Pre-C2HC domain-containing protein</fullName>
    </recommendedName>
</protein>
<reference evidence="1 2" key="1">
    <citation type="submission" date="2019-08" db="EMBL/GenBank/DDBJ databases">
        <title>Whole genome of Aphis craccivora.</title>
        <authorList>
            <person name="Voronova N.V."/>
            <person name="Shulinski R.S."/>
            <person name="Bandarenka Y.V."/>
            <person name="Zhorov D.G."/>
            <person name="Warner D."/>
        </authorList>
    </citation>
    <scope>NUCLEOTIDE SEQUENCE [LARGE SCALE GENOMIC DNA]</scope>
    <source>
        <strain evidence="1">180601</strain>
        <tissue evidence="1">Whole Body</tissue>
    </source>
</reference>
<gene>
    <name evidence="1" type="ORF">FWK35_00026330</name>
</gene>
<dbReference type="AlphaFoldDB" id="A0A6G0YDY3"/>
<feature type="non-terminal residue" evidence="1">
    <location>
        <position position="1"/>
    </location>
</feature>
<evidence type="ECO:0000313" key="2">
    <source>
        <dbReference type="Proteomes" id="UP000478052"/>
    </source>
</evidence>
<comment type="caution">
    <text evidence="1">The sequence shown here is derived from an EMBL/GenBank/DDBJ whole genome shotgun (WGS) entry which is preliminary data.</text>
</comment>
<accession>A0A6G0YDY3</accession>
<evidence type="ECO:0000313" key="1">
    <source>
        <dbReference type="EMBL" id="KAF0753837.1"/>
    </source>
</evidence>
<dbReference type="EMBL" id="VUJU01004602">
    <property type="protein sequence ID" value="KAF0753837.1"/>
    <property type="molecule type" value="Genomic_DNA"/>
</dbReference>
<evidence type="ECO:0008006" key="3">
    <source>
        <dbReference type="Google" id="ProtNLM"/>
    </source>
</evidence>
<organism evidence="1 2">
    <name type="scientific">Aphis craccivora</name>
    <name type="common">Cowpea aphid</name>
    <dbReference type="NCBI Taxonomy" id="307492"/>
    <lineage>
        <taxon>Eukaryota</taxon>
        <taxon>Metazoa</taxon>
        <taxon>Ecdysozoa</taxon>
        <taxon>Arthropoda</taxon>
        <taxon>Hexapoda</taxon>
        <taxon>Insecta</taxon>
        <taxon>Pterygota</taxon>
        <taxon>Neoptera</taxon>
        <taxon>Paraneoptera</taxon>
        <taxon>Hemiptera</taxon>
        <taxon>Sternorrhyncha</taxon>
        <taxon>Aphidomorpha</taxon>
        <taxon>Aphidoidea</taxon>
        <taxon>Aphididae</taxon>
        <taxon>Aphidini</taxon>
        <taxon>Aphis</taxon>
        <taxon>Aphis</taxon>
    </lineage>
</organism>
<sequence>YRTLIRYLKEENVSFYTNQIHEDNPYRVVVSNLHLPTSIKLIKEKLGNCGFLARNINNVLHYQSKTPLPRRT</sequence>
<proteinExistence type="predicted"/>